<dbReference type="EMBL" id="JAKNGE010000007">
    <property type="protein sequence ID" value="MCG4745195.1"/>
    <property type="molecule type" value="Genomic_DNA"/>
</dbReference>
<dbReference type="Proteomes" id="UP000669239">
    <property type="component" value="Unassembled WGS sequence"/>
</dbReference>
<evidence type="ECO:0000313" key="1">
    <source>
        <dbReference type="EMBL" id="MCG4745195.1"/>
    </source>
</evidence>
<dbReference type="InterPro" id="IPR025234">
    <property type="entry name" value="YjzH-like"/>
</dbReference>
<gene>
    <name evidence="2" type="ORF">G5B36_10210</name>
    <name evidence="1" type="ORF">L0N08_07215</name>
</gene>
<dbReference type="Pfam" id="PF13783">
    <property type="entry name" value="DUF4177"/>
    <property type="match status" value="1"/>
</dbReference>
<organism evidence="1 4">
    <name type="scientific">Enterocloster aldenensis</name>
    <dbReference type="NCBI Taxonomy" id="358742"/>
    <lineage>
        <taxon>Bacteria</taxon>
        <taxon>Bacillati</taxon>
        <taxon>Bacillota</taxon>
        <taxon>Clostridia</taxon>
        <taxon>Lachnospirales</taxon>
        <taxon>Lachnospiraceae</taxon>
        <taxon>Enterocloster</taxon>
    </lineage>
</organism>
<dbReference type="RefSeq" id="WP_117560053.1">
    <property type="nucleotide sequence ID" value="NZ_BAABZL010000001.1"/>
</dbReference>
<reference evidence="2" key="2">
    <citation type="submission" date="2020-02" db="EMBL/GenBank/DDBJ databases">
        <authorList>
            <person name="Littmann E."/>
            <person name="Sorbara M."/>
        </authorList>
    </citation>
    <scope>NUCLEOTIDE SEQUENCE</scope>
    <source>
        <strain evidence="2">MSK.1.17</strain>
    </source>
</reference>
<dbReference type="GeneID" id="97206398"/>
<dbReference type="Proteomes" id="UP001299608">
    <property type="component" value="Unassembled WGS sequence"/>
</dbReference>
<evidence type="ECO:0000313" key="3">
    <source>
        <dbReference type="Proteomes" id="UP000669239"/>
    </source>
</evidence>
<name>A0AAW5BT65_9FIRM</name>
<reference evidence="2 3" key="1">
    <citation type="journal article" date="2020" name="Cell Host Microbe">
        <title>Functional and Genomic Variation between Human-Derived Isolates of Lachnospiraceae Reveals Inter- and Intra-Species Diversity.</title>
        <authorList>
            <person name="Sorbara M.T."/>
            <person name="Littmann E.R."/>
            <person name="Fontana E."/>
            <person name="Moody T.U."/>
            <person name="Kohout C.E."/>
            <person name="Gjonbalaj M."/>
            <person name="Eaton V."/>
            <person name="Seok R."/>
            <person name="Leiner I.M."/>
            <person name="Pamer E.G."/>
        </authorList>
    </citation>
    <scope>NUCLEOTIDE SEQUENCE [LARGE SCALE GENOMIC DNA]</scope>
    <source>
        <strain evidence="2 3">MSK.1.17</strain>
    </source>
</reference>
<evidence type="ECO:0000313" key="4">
    <source>
        <dbReference type="Proteomes" id="UP001299608"/>
    </source>
</evidence>
<proteinExistence type="predicted"/>
<comment type="caution">
    <text evidence="1">The sequence shown here is derived from an EMBL/GenBank/DDBJ whole genome shotgun (WGS) entry which is preliminary data.</text>
</comment>
<evidence type="ECO:0000313" key="2">
    <source>
        <dbReference type="EMBL" id="NSJ49071.1"/>
    </source>
</evidence>
<dbReference type="EMBL" id="JAAITT010000012">
    <property type="protein sequence ID" value="NSJ49071.1"/>
    <property type="molecule type" value="Genomic_DNA"/>
</dbReference>
<keyword evidence="3" id="KW-1185">Reference proteome</keyword>
<accession>A0AAW5BT65</accession>
<sequence>MGKFDYKFVEVPCDGNLKNGNTETLERCKEIIMNEAAQGWRLIQIISPAGERRMISGGCYEIVLEKEN</sequence>
<reference evidence="1" key="3">
    <citation type="submission" date="2022-01" db="EMBL/GenBank/DDBJ databases">
        <title>Collection of gut derived symbiotic bacterial strains cultured from healthy donors.</title>
        <authorList>
            <person name="Lin H."/>
            <person name="Kohout C."/>
            <person name="Waligurski E."/>
            <person name="Pamer E.G."/>
        </authorList>
    </citation>
    <scope>NUCLEOTIDE SEQUENCE</scope>
    <source>
        <strain evidence="1">DFI.6.55</strain>
    </source>
</reference>
<dbReference type="AlphaFoldDB" id="A0AAW5BT65"/>
<protein>
    <submittedName>
        <fullName evidence="1">DUF4177 domain-containing protein</fullName>
    </submittedName>
</protein>